<evidence type="ECO:0000313" key="2">
    <source>
        <dbReference type="Proteomes" id="UP000297713"/>
    </source>
</evidence>
<accession>A0A4Y8PGS2</accession>
<dbReference type="RefSeq" id="WP_134439315.1">
    <property type="nucleotide sequence ID" value="NZ_LXQC01000079.1"/>
</dbReference>
<organism evidence="1 2">
    <name type="scientific">Methylacidiphilum caldifontis</name>
    <dbReference type="NCBI Taxonomy" id="2795386"/>
    <lineage>
        <taxon>Bacteria</taxon>
        <taxon>Pseudomonadati</taxon>
        <taxon>Verrucomicrobiota</taxon>
        <taxon>Methylacidiphilae</taxon>
        <taxon>Methylacidiphilales</taxon>
        <taxon>Methylacidiphilaceae</taxon>
        <taxon>Methylacidiphilum (ex Ratnadevi et al. 2023)</taxon>
    </lineage>
</organism>
<reference evidence="1 2" key="1">
    <citation type="submission" date="2016-05" db="EMBL/GenBank/DDBJ databases">
        <title>Diversity and Homogeneity among Thermoacidophilic Verrucomicrobia Methanotrophs Linked with Geographical Origin.</title>
        <authorList>
            <person name="Erikstad H.-A."/>
            <person name="Smestad N.B."/>
            <person name="Ceballos R.M."/>
            <person name="Birkeland N.-K."/>
        </authorList>
    </citation>
    <scope>NUCLEOTIDE SEQUENCE [LARGE SCALE GENOMIC DNA]</scope>
    <source>
        <strain evidence="1 2">Phi</strain>
    </source>
</reference>
<gene>
    <name evidence="1" type="ORF">A7Q10_04950</name>
</gene>
<protein>
    <submittedName>
        <fullName evidence="1">Uncharacterized protein</fullName>
    </submittedName>
</protein>
<proteinExistence type="predicted"/>
<keyword evidence="2" id="KW-1185">Reference proteome</keyword>
<dbReference type="EMBL" id="LXQC01000079">
    <property type="protein sequence ID" value="TFE71322.1"/>
    <property type="molecule type" value="Genomic_DNA"/>
</dbReference>
<dbReference type="OrthoDB" id="9919588at2"/>
<evidence type="ECO:0000313" key="1">
    <source>
        <dbReference type="EMBL" id="TFE71322.1"/>
    </source>
</evidence>
<name>A0A4Y8PGS2_9BACT</name>
<dbReference type="Proteomes" id="UP000297713">
    <property type="component" value="Unassembled WGS sequence"/>
</dbReference>
<sequence>MSDTLTLSKTEMMLRQLSGYNGIILSWSSSIPADQSSRSSITLEVENLIALLEKWVHLRNIAKIKEYLVEFPELIEVVPKAVAAAQKYFPNARLFMDVYFDPEIDDKYISVSVRLKEYNESIIEKIEKAESEFLNDLVDKKGWIQLDTEYED</sequence>
<dbReference type="AlphaFoldDB" id="A0A4Y8PGS2"/>
<comment type="caution">
    <text evidence="1">The sequence shown here is derived from an EMBL/GenBank/DDBJ whole genome shotgun (WGS) entry which is preliminary data.</text>
</comment>